<protein>
    <submittedName>
        <fullName evidence="1">Uncharacterized protein</fullName>
    </submittedName>
</protein>
<sequence>MSSVIEEEAIMEAETECMRAVELPYWAVDLCPENRPGVPREAPPHLLASAHWMEPERQPIEGRVLTRAGLARPTPVFSTALPPRGVSGALRRVAYAFPDHRLPHWILAFAADRVDVLESLPLLFRRRAARAGQRRSTAPSSPC</sequence>
<reference evidence="1 2" key="1">
    <citation type="submission" date="2014-02" db="EMBL/GenBank/DDBJ databases">
        <title>The small core and large imbalanced accessory genome model reveals a collaborative survival strategy of Sorangium cellulosum strains in nature.</title>
        <authorList>
            <person name="Han K."/>
            <person name="Peng R."/>
            <person name="Blom J."/>
            <person name="Li Y.-Z."/>
        </authorList>
    </citation>
    <scope>NUCLEOTIDE SEQUENCE [LARGE SCALE GENOMIC DNA]</scope>
    <source>
        <strain evidence="1 2">So0157-25</strain>
    </source>
</reference>
<evidence type="ECO:0000313" key="1">
    <source>
        <dbReference type="EMBL" id="KYF48438.1"/>
    </source>
</evidence>
<dbReference type="AlphaFoldDB" id="A0A150P0R9"/>
<comment type="caution">
    <text evidence="1">The sequence shown here is derived from an EMBL/GenBank/DDBJ whole genome shotgun (WGS) entry which is preliminary data.</text>
</comment>
<gene>
    <name evidence="1" type="ORF">BE08_42350</name>
</gene>
<evidence type="ECO:0000313" key="2">
    <source>
        <dbReference type="Proteomes" id="UP000075420"/>
    </source>
</evidence>
<accession>A0A150P0R9</accession>
<organism evidence="1 2">
    <name type="scientific">Sorangium cellulosum</name>
    <name type="common">Polyangium cellulosum</name>
    <dbReference type="NCBI Taxonomy" id="56"/>
    <lineage>
        <taxon>Bacteria</taxon>
        <taxon>Pseudomonadati</taxon>
        <taxon>Myxococcota</taxon>
        <taxon>Polyangia</taxon>
        <taxon>Polyangiales</taxon>
        <taxon>Polyangiaceae</taxon>
        <taxon>Sorangium</taxon>
    </lineage>
</organism>
<dbReference type="EMBL" id="JELY01003496">
    <property type="protein sequence ID" value="KYF48438.1"/>
    <property type="molecule type" value="Genomic_DNA"/>
</dbReference>
<dbReference type="Proteomes" id="UP000075420">
    <property type="component" value="Unassembled WGS sequence"/>
</dbReference>
<proteinExistence type="predicted"/>
<name>A0A150P0R9_SORCE</name>